<dbReference type="AlphaFoldDB" id="A0A0D7A7S3"/>
<name>A0A0D7A7S3_9AGAR</name>
<keyword evidence="2" id="KW-1185">Reference proteome</keyword>
<proteinExistence type="predicted"/>
<gene>
    <name evidence="1" type="ORF">FISHEDRAFT_23389</name>
</gene>
<accession>A0A0D7A7S3</accession>
<sequence>ALGDDGACTVRDSSKYYDLSKLSAKKDYIIKSPGGRDIVLNVCRSLSTEMWGLKVDREDQVGAMVRRDHGDFSIG</sequence>
<feature type="non-terminal residue" evidence="1">
    <location>
        <position position="1"/>
    </location>
</feature>
<dbReference type="SUPFAM" id="SSF50911">
    <property type="entry name" value="Mannose 6-phosphate receptor domain"/>
    <property type="match status" value="1"/>
</dbReference>
<evidence type="ECO:0000313" key="2">
    <source>
        <dbReference type="Proteomes" id="UP000054144"/>
    </source>
</evidence>
<dbReference type="EMBL" id="KN882022">
    <property type="protein sequence ID" value="KIY46838.1"/>
    <property type="molecule type" value="Genomic_DNA"/>
</dbReference>
<organism evidence="1 2">
    <name type="scientific">Fistulina hepatica ATCC 64428</name>
    <dbReference type="NCBI Taxonomy" id="1128425"/>
    <lineage>
        <taxon>Eukaryota</taxon>
        <taxon>Fungi</taxon>
        <taxon>Dikarya</taxon>
        <taxon>Basidiomycota</taxon>
        <taxon>Agaricomycotina</taxon>
        <taxon>Agaricomycetes</taxon>
        <taxon>Agaricomycetidae</taxon>
        <taxon>Agaricales</taxon>
        <taxon>Fistulinaceae</taxon>
        <taxon>Fistulina</taxon>
    </lineage>
</organism>
<dbReference type="InterPro" id="IPR009011">
    <property type="entry name" value="Man6P_isomerase_rcpt-bd_dom_sf"/>
</dbReference>
<feature type="non-terminal residue" evidence="1">
    <location>
        <position position="75"/>
    </location>
</feature>
<dbReference type="OrthoDB" id="4504960at2759"/>
<dbReference type="Proteomes" id="UP000054144">
    <property type="component" value="Unassembled WGS sequence"/>
</dbReference>
<dbReference type="Gene3D" id="2.70.130.10">
    <property type="entry name" value="Mannose-6-phosphate receptor binding domain"/>
    <property type="match status" value="1"/>
</dbReference>
<reference evidence="1 2" key="1">
    <citation type="journal article" date="2015" name="Fungal Genet. Biol.">
        <title>Evolution of novel wood decay mechanisms in Agaricales revealed by the genome sequences of Fistulina hepatica and Cylindrobasidium torrendii.</title>
        <authorList>
            <person name="Floudas D."/>
            <person name="Held B.W."/>
            <person name="Riley R."/>
            <person name="Nagy L.G."/>
            <person name="Koehler G."/>
            <person name="Ransdell A.S."/>
            <person name="Younus H."/>
            <person name="Chow J."/>
            <person name="Chiniquy J."/>
            <person name="Lipzen A."/>
            <person name="Tritt A."/>
            <person name="Sun H."/>
            <person name="Haridas S."/>
            <person name="LaButti K."/>
            <person name="Ohm R.A."/>
            <person name="Kues U."/>
            <person name="Blanchette R.A."/>
            <person name="Grigoriev I.V."/>
            <person name="Minto R.E."/>
            <person name="Hibbett D.S."/>
        </authorList>
    </citation>
    <scope>NUCLEOTIDE SEQUENCE [LARGE SCALE GENOMIC DNA]</scope>
    <source>
        <strain evidence="1 2">ATCC 64428</strain>
    </source>
</reference>
<protein>
    <submittedName>
        <fullName evidence="1">Uncharacterized protein</fullName>
    </submittedName>
</protein>
<evidence type="ECO:0000313" key="1">
    <source>
        <dbReference type="EMBL" id="KIY46838.1"/>
    </source>
</evidence>